<feature type="compositionally biased region" description="Basic and acidic residues" evidence="1">
    <location>
        <begin position="16"/>
        <end position="31"/>
    </location>
</feature>
<sequence>MLSNTSSDFDLTIRQQPDRARVAGGKEKDEFPQAIPPRSPDRQPVQIPPAATGFTGYPTTATASRDYNQYYGAPPVKRHRTSIDYGRQSIYDQESRMAARPMDPYSQPTAMYSQQPAYQTPGMQPYQTSQVVPDYGMSYGLHPSAAPMSQMTDPSGQTRPSQQQAAVGQLMAMNQPGTPVRHPKNSTGAMMAQGYPRSGYQTPENSTILPPLQRSYNQVTNGAAARGYFDQPPPTATSILPSQMAPEGNRYGSGNDTPQ</sequence>
<feature type="region of interest" description="Disordered" evidence="1">
    <location>
        <begin position="225"/>
        <end position="259"/>
    </location>
</feature>
<organism evidence="2 3">
    <name type="scientific">Penicillium subrubescens</name>
    <dbReference type="NCBI Taxonomy" id="1316194"/>
    <lineage>
        <taxon>Eukaryota</taxon>
        <taxon>Fungi</taxon>
        <taxon>Dikarya</taxon>
        <taxon>Ascomycota</taxon>
        <taxon>Pezizomycotina</taxon>
        <taxon>Eurotiomycetes</taxon>
        <taxon>Eurotiomycetidae</taxon>
        <taxon>Eurotiales</taxon>
        <taxon>Aspergillaceae</taxon>
        <taxon>Penicillium</taxon>
    </lineage>
</organism>
<proteinExistence type="predicted"/>
<accession>A0A1Q5UNE9</accession>
<dbReference type="Proteomes" id="UP000186955">
    <property type="component" value="Unassembled WGS sequence"/>
</dbReference>
<evidence type="ECO:0000313" key="2">
    <source>
        <dbReference type="EMBL" id="OKP14008.1"/>
    </source>
</evidence>
<dbReference type="EMBL" id="MNBE01000120">
    <property type="protein sequence ID" value="OKP14008.1"/>
    <property type="molecule type" value="Genomic_DNA"/>
</dbReference>
<feature type="region of interest" description="Disordered" evidence="1">
    <location>
        <begin position="1"/>
        <end position="85"/>
    </location>
</feature>
<protein>
    <submittedName>
        <fullName evidence="2">Uncharacterized protein</fullName>
    </submittedName>
</protein>
<dbReference type="AlphaFoldDB" id="A0A1Q5UNE9"/>
<gene>
    <name evidence="2" type="ORF">PENSUB_277</name>
</gene>
<evidence type="ECO:0000313" key="3">
    <source>
        <dbReference type="Proteomes" id="UP000186955"/>
    </source>
</evidence>
<dbReference type="STRING" id="1316194.A0A1Q5UNE9"/>
<evidence type="ECO:0000256" key="1">
    <source>
        <dbReference type="SAM" id="MobiDB-lite"/>
    </source>
</evidence>
<feature type="compositionally biased region" description="Polar residues" evidence="1">
    <location>
        <begin position="57"/>
        <end position="67"/>
    </location>
</feature>
<feature type="compositionally biased region" description="Polar residues" evidence="1">
    <location>
        <begin position="1"/>
        <end position="15"/>
    </location>
</feature>
<comment type="caution">
    <text evidence="2">The sequence shown here is derived from an EMBL/GenBank/DDBJ whole genome shotgun (WGS) entry which is preliminary data.</text>
</comment>
<keyword evidence="3" id="KW-1185">Reference proteome</keyword>
<name>A0A1Q5UNE9_9EURO</name>
<reference evidence="2 3" key="1">
    <citation type="submission" date="2016-10" db="EMBL/GenBank/DDBJ databases">
        <title>Genome sequence of the ascomycete fungus Penicillium subrubescens.</title>
        <authorList>
            <person name="De Vries R.P."/>
            <person name="Peng M."/>
            <person name="Dilokpimol A."/>
            <person name="Hilden K."/>
            <person name="Makela M.R."/>
            <person name="Grigoriev I."/>
            <person name="Riley R."/>
            <person name="Granchi Z."/>
        </authorList>
    </citation>
    <scope>NUCLEOTIDE SEQUENCE [LARGE SCALE GENOMIC DNA]</scope>
    <source>
        <strain evidence="2 3">CBS 132785</strain>
    </source>
</reference>